<name>A0A3Q7IVZ8_SOLLC</name>
<dbReference type="Gene3D" id="3.20.20.70">
    <property type="entry name" value="Aldolase class I"/>
    <property type="match status" value="2"/>
</dbReference>
<dbReference type="PANTHER" id="PTHR22893">
    <property type="entry name" value="NADH OXIDOREDUCTASE-RELATED"/>
    <property type="match status" value="1"/>
</dbReference>
<keyword evidence="9" id="KW-1185">Reference proteome</keyword>
<dbReference type="SUPFAM" id="SSF51395">
    <property type="entry name" value="FMN-linked oxidoreductases"/>
    <property type="match status" value="1"/>
</dbReference>
<dbReference type="PANTHER" id="PTHR22893:SF91">
    <property type="entry name" value="NADPH DEHYDROGENASE 2-RELATED"/>
    <property type="match status" value="1"/>
</dbReference>
<reference evidence="8" key="1">
    <citation type="journal article" date="2012" name="Nature">
        <title>The tomato genome sequence provides insights into fleshy fruit evolution.</title>
        <authorList>
            <consortium name="Tomato Genome Consortium"/>
        </authorList>
    </citation>
    <scope>NUCLEOTIDE SEQUENCE [LARGE SCALE GENOMIC DNA]</scope>
    <source>
        <strain evidence="8">cv. Heinz 1706</strain>
    </source>
</reference>
<evidence type="ECO:0000256" key="2">
    <source>
        <dbReference type="ARBA" id="ARBA00005979"/>
    </source>
</evidence>
<keyword evidence="5" id="KW-0521">NADP</keyword>
<organism evidence="8">
    <name type="scientific">Solanum lycopersicum</name>
    <name type="common">Tomato</name>
    <name type="synonym">Lycopersicon esculentum</name>
    <dbReference type="NCBI Taxonomy" id="4081"/>
    <lineage>
        <taxon>Eukaryota</taxon>
        <taxon>Viridiplantae</taxon>
        <taxon>Streptophyta</taxon>
        <taxon>Embryophyta</taxon>
        <taxon>Tracheophyta</taxon>
        <taxon>Spermatophyta</taxon>
        <taxon>Magnoliopsida</taxon>
        <taxon>eudicotyledons</taxon>
        <taxon>Gunneridae</taxon>
        <taxon>Pentapetalae</taxon>
        <taxon>asterids</taxon>
        <taxon>lamiids</taxon>
        <taxon>Solanales</taxon>
        <taxon>Solanaceae</taxon>
        <taxon>Solanoideae</taxon>
        <taxon>Solaneae</taxon>
        <taxon>Solanum</taxon>
        <taxon>Solanum subgen. Lycopersicon</taxon>
    </lineage>
</organism>
<comment type="cofactor">
    <cofactor evidence="1">
        <name>FMN</name>
        <dbReference type="ChEBI" id="CHEBI:58210"/>
    </cofactor>
</comment>
<feature type="chain" id="PRO_5018567853" description="NADH:flavin oxidoreductase/NADH oxidase N-terminal domain-containing protein" evidence="6">
    <location>
        <begin position="21"/>
        <end position="186"/>
    </location>
</feature>
<dbReference type="InParanoid" id="A0A3Q7IVZ8"/>
<dbReference type="Proteomes" id="UP000004994">
    <property type="component" value="Chromosome 11"/>
</dbReference>
<proteinExistence type="inferred from homology"/>
<dbReference type="Pfam" id="PF00724">
    <property type="entry name" value="Oxidored_FMN"/>
    <property type="match status" value="1"/>
</dbReference>
<evidence type="ECO:0000313" key="9">
    <source>
        <dbReference type="Proteomes" id="UP000004994"/>
    </source>
</evidence>
<sequence>MSKHHLILHSFCVSIATVSYDNVPQSNAILYFSQRTTKGGLLIAEGCGISDTPIEARKPVVGAVHAKGVIFFCQLWHTGTVSSIDFQPNGQAPISCTDKPSKPLICFDVQQFPPPQRLTTCYFDGIEIHGAHGYIIDQFMKDQVNDQTNQYEGSLENRCRFALEIVVAVLNEIGADRVRNKAFPIC</sequence>
<evidence type="ECO:0000256" key="4">
    <source>
        <dbReference type="ARBA" id="ARBA00022643"/>
    </source>
</evidence>
<dbReference type="PaxDb" id="4081-Solyc11g032220.1.1"/>
<dbReference type="EnsemblPlants" id="Solyc11g032220.2.1">
    <property type="protein sequence ID" value="Solyc11g032220.2.1"/>
    <property type="gene ID" value="Solyc11g032220.2"/>
</dbReference>
<dbReference type="Gramene" id="Solyc11g032220.2.1">
    <property type="protein sequence ID" value="Solyc11g032220.2.1"/>
    <property type="gene ID" value="Solyc11g032220.2"/>
</dbReference>
<feature type="signal peptide" evidence="6">
    <location>
        <begin position="1"/>
        <end position="20"/>
    </location>
</feature>
<evidence type="ECO:0000313" key="8">
    <source>
        <dbReference type="EnsemblPlants" id="Solyc11g032220.2.1"/>
    </source>
</evidence>
<dbReference type="GO" id="GO:0016491">
    <property type="term" value="F:oxidoreductase activity"/>
    <property type="evidence" value="ECO:0000318"/>
    <property type="project" value="GO_Central"/>
</dbReference>
<feature type="domain" description="NADH:flavin oxidoreductase/NADH oxidase N-terminal" evidence="7">
    <location>
        <begin position="34"/>
        <end position="178"/>
    </location>
</feature>
<evidence type="ECO:0000256" key="5">
    <source>
        <dbReference type="ARBA" id="ARBA00022857"/>
    </source>
</evidence>
<keyword evidence="3" id="KW-0285">Flavoprotein</keyword>
<dbReference type="AlphaFoldDB" id="A0A3Q7IVZ8"/>
<accession>A0A3Q7IVZ8</accession>
<dbReference type="InterPro" id="IPR013785">
    <property type="entry name" value="Aldolase_TIM"/>
</dbReference>
<dbReference type="InterPro" id="IPR001155">
    <property type="entry name" value="OxRdtase_FMN_N"/>
</dbReference>
<reference evidence="8" key="2">
    <citation type="submission" date="2019-01" db="UniProtKB">
        <authorList>
            <consortium name="EnsemblPlants"/>
        </authorList>
    </citation>
    <scope>IDENTIFICATION</scope>
    <source>
        <strain evidence="8">cv. Heinz 1706</strain>
    </source>
</reference>
<evidence type="ECO:0000259" key="7">
    <source>
        <dbReference type="Pfam" id="PF00724"/>
    </source>
</evidence>
<evidence type="ECO:0000256" key="3">
    <source>
        <dbReference type="ARBA" id="ARBA00022630"/>
    </source>
</evidence>
<dbReference type="InterPro" id="IPR045247">
    <property type="entry name" value="Oye-like"/>
</dbReference>
<dbReference type="GO" id="GO:0010181">
    <property type="term" value="F:FMN binding"/>
    <property type="evidence" value="ECO:0007669"/>
    <property type="project" value="InterPro"/>
</dbReference>
<keyword evidence="6" id="KW-0732">Signal</keyword>
<protein>
    <recommendedName>
        <fullName evidence="7">NADH:flavin oxidoreductase/NADH oxidase N-terminal domain-containing protein</fullName>
    </recommendedName>
</protein>
<evidence type="ECO:0000256" key="1">
    <source>
        <dbReference type="ARBA" id="ARBA00001917"/>
    </source>
</evidence>
<comment type="similarity">
    <text evidence="2">Belongs to the NADH:flavin oxidoreductase/NADH oxidase family.</text>
</comment>
<evidence type="ECO:0000256" key="6">
    <source>
        <dbReference type="SAM" id="SignalP"/>
    </source>
</evidence>
<keyword evidence="4" id="KW-0288">FMN</keyword>
<dbReference type="STRING" id="4081.A0A3Q7IVZ8"/>